<evidence type="ECO:0000256" key="4">
    <source>
        <dbReference type="ARBA" id="ARBA00022729"/>
    </source>
</evidence>
<dbReference type="Pfam" id="PF07546">
    <property type="entry name" value="EMI"/>
    <property type="match status" value="1"/>
</dbReference>
<accession>A0AAW0N2T3</accession>
<keyword evidence="8" id="KW-1185">Reference proteome</keyword>
<dbReference type="InterPro" id="IPR011489">
    <property type="entry name" value="EMI_domain"/>
</dbReference>
<dbReference type="AlphaFoldDB" id="A0AAW0N2T3"/>
<evidence type="ECO:0000313" key="8">
    <source>
        <dbReference type="Proteomes" id="UP001460270"/>
    </source>
</evidence>
<gene>
    <name evidence="7" type="ORF">WMY93_027316</name>
</gene>
<keyword evidence="4" id="KW-0732">Signal</keyword>
<keyword evidence="5" id="KW-1015">Disulfide bond</keyword>
<evidence type="ECO:0000259" key="6">
    <source>
        <dbReference type="PROSITE" id="PS51041"/>
    </source>
</evidence>
<proteinExistence type="predicted"/>
<comment type="subcellular location">
    <subcellularLocation>
        <location evidence="1">Secreted</location>
        <location evidence="1">Extracellular space</location>
        <location evidence="1">Extracellular matrix</location>
    </subcellularLocation>
</comment>
<dbReference type="InterPro" id="IPR050392">
    <property type="entry name" value="Collagen/C1q_domain"/>
</dbReference>
<sequence length="180" mass="20272">MENLPATTVLMVLTGCLNDVEEWVKSREQITLTRNHCAYVVQKNITCIMQDGAIPFVKAEYTTKCIWGQKCPVLMYRTIYKPKYKVGYKTITELEWRCCPGYSGENCFDGPTSEPGAALPHRPGVKGFPMAPAPLWTTNLERATLNQAGHFQVCQIQDPYHQDNCQQALVEIHLAYLGDG</sequence>
<protein>
    <recommendedName>
        <fullName evidence="6">EMI domain-containing protein</fullName>
    </recommendedName>
</protein>
<keyword evidence="3" id="KW-0272">Extracellular matrix</keyword>
<keyword evidence="2" id="KW-0964">Secreted</keyword>
<dbReference type="EMBL" id="JBBPFD010000020">
    <property type="protein sequence ID" value="KAK7884193.1"/>
    <property type="molecule type" value="Genomic_DNA"/>
</dbReference>
<name>A0AAW0N2T3_9GOBI</name>
<evidence type="ECO:0000313" key="7">
    <source>
        <dbReference type="EMBL" id="KAK7884193.1"/>
    </source>
</evidence>
<dbReference type="PROSITE" id="PS51041">
    <property type="entry name" value="EMI"/>
    <property type="match status" value="1"/>
</dbReference>
<evidence type="ECO:0000256" key="3">
    <source>
        <dbReference type="ARBA" id="ARBA00022530"/>
    </source>
</evidence>
<comment type="caution">
    <text evidence="7">The sequence shown here is derived from an EMBL/GenBank/DDBJ whole genome shotgun (WGS) entry which is preliminary data.</text>
</comment>
<reference evidence="8" key="1">
    <citation type="submission" date="2024-04" db="EMBL/GenBank/DDBJ databases">
        <title>Salinicola lusitanus LLJ914,a marine bacterium isolated from the Okinawa Trough.</title>
        <authorList>
            <person name="Li J."/>
        </authorList>
    </citation>
    <scope>NUCLEOTIDE SEQUENCE [LARGE SCALE GENOMIC DNA]</scope>
</reference>
<dbReference type="PANTHER" id="PTHR15427">
    <property type="entry name" value="EMILIN ELASTIN MICROFIBRIL INTERFACE-LOCATED PROTEIN ELASTIN MICROFIBRIL INTERFACER"/>
    <property type="match status" value="1"/>
</dbReference>
<evidence type="ECO:0000256" key="2">
    <source>
        <dbReference type="ARBA" id="ARBA00022525"/>
    </source>
</evidence>
<dbReference type="GO" id="GO:0031012">
    <property type="term" value="C:extracellular matrix"/>
    <property type="evidence" value="ECO:0007669"/>
    <property type="project" value="TreeGrafter"/>
</dbReference>
<dbReference type="GO" id="GO:0005576">
    <property type="term" value="C:extracellular region"/>
    <property type="evidence" value="ECO:0007669"/>
    <property type="project" value="UniProtKB-SubCell"/>
</dbReference>
<dbReference type="PANTHER" id="PTHR15427:SF2">
    <property type="entry name" value="EMILIN-3"/>
    <property type="match status" value="1"/>
</dbReference>
<evidence type="ECO:0000256" key="1">
    <source>
        <dbReference type="ARBA" id="ARBA00004498"/>
    </source>
</evidence>
<organism evidence="7 8">
    <name type="scientific">Mugilogobius chulae</name>
    <name type="common">yellowstripe goby</name>
    <dbReference type="NCBI Taxonomy" id="88201"/>
    <lineage>
        <taxon>Eukaryota</taxon>
        <taxon>Metazoa</taxon>
        <taxon>Chordata</taxon>
        <taxon>Craniata</taxon>
        <taxon>Vertebrata</taxon>
        <taxon>Euteleostomi</taxon>
        <taxon>Actinopterygii</taxon>
        <taxon>Neopterygii</taxon>
        <taxon>Teleostei</taxon>
        <taxon>Neoteleostei</taxon>
        <taxon>Acanthomorphata</taxon>
        <taxon>Gobiaria</taxon>
        <taxon>Gobiiformes</taxon>
        <taxon>Gobioidei</taxon>
        <taxon>Gobiidae</taxon>
        <taxon>Gobionellinae</taxon>
        <taxon>Mugilogobius</taxon>
    </lineage>
</organism>
<feature type="domain" description="EMI" evidence="6">
    <location>
        <begin position="33"/>
        <end position="109"/>
    </location>
</feature>
<dbReference type="Proteomes" id="UP001460270">
    <property type="component" value="Unassembled WGS sequence"/>
</dbReference>
<evidence type="ECO:0000256" key="5">
    <source>
        <dbReference type="ARBA" id="ARBA00023157"/>
    </source>
</evidence>